<feature type="domain" description="ABC3 transporter permease C-terminal" evidence="8">
    <location>
        <begin position="738"/>
        <end position="856"/>
    </location>
</feature>
<dbReference type="GO" id="GO:0005886">
    <property type="term" value="C:plasma membrane"/>
    <property type="evidence" value="ECO:0007669"/>
    <property type="project" value="UniProtKB-SubCell"/>
</dbReference>
<feature type="domain" description="ABC3 transporter permease C-terminal" evidence="8">
    <location>
        <begin position="280"/>
        <end position="402"/>
    </location>
</feature>
<keyword evidence="11" id="KW-1185">Reference proteome</keyword>
<keyword evidence="2" id="KW-1003">Cell membrane</keyword>
<dbReference type="Pfam" id="PF02687">
    <property type="entry name" value="FtsX"/>
    <property type="match status" value="2"/>
</dbReference>
<name>A0A4Q1HQ06_9BURK</name>
<organism evidence="10 11">
    <name type="scientific">Achromobacter aloeverae</name>
    <dbReference type="NCBI Taxonomy" id="1750518"/>
    <lineage>
        <taxon>Bacteria</taxon>
        <taxon>Pseudomonadati</taxon>
        <taxon>Pseudomonadota</taxon>
        <taxon>Betaproteobacteria</taxon>
        <taxon>Burkholderiales</taxon>
        <taxon>Alcaligenaceae</taxon>
        <taxon>Achromobacter</taxon>
    </lineage>
</organism>
<dbReference type="PANTHER" id="PTHR30287:SF2">
    <property type="entry name" value="BLL1001 PROTEIN"/>
    <property type="match status" value="1"/>
</dbReference>
<dbReference type="OrthoDB" id="5291724at2"/>
<dbReference type="InterPro" id="IPR025857">
    <property type="entry name" value="MacB_PCD"/>
</dbReference>
<feature type="domain" description="MacB-like periplasmic core" evidence="9">
    <location>
        <begin position="498"/>
        <end position="685"/>
    </location>
</feature>
<comment type="subcellular location">
    <subcellularLocation>
        <location evidence="1">Cell membrane</location>
        <topology evidence="1">Multi-pass membrane protein</topology>
    </subcellularLocation>
</comment>
<feature type="transmembrane region" description="Helical" evidence="7">
    <location>
        <begin position="319"/>
        <end position="346"/>
    </location>
</feature>
<dbReference type="EMBL" id="PYAL01000001">
    <property type="protein sequence ID" value="RXN92927.1"/>
    <property type="molecule type" value="Genomic_DNA"/>
</dbReference>
<feature type="transmembrane region" description="Helical" evidence="7">
    <location>
        <begin position="777"/>
        <end position="808"/>
    </location>
</feature>
<dbReference type="Proteomes" id="UP000290849">
    <property type="component" value="Unassembled WGS sequence"/>
</dbReference>
<evidence type="ECO:0000256" key="2">
    <source>
        <dbReference type="ARBA" id="ARBA00022475"/>
    </source>
</evidence>
<feature type="transmembrane region" description="Helical" evidence="7">
    <location>
        <begin position="374"/>
        <end position="396"/>
    </location>
</feature>
<keyword evidence="5 7" id="KW-0472">Membrane</keyword>
<evidence type="ECO:0000256" key="4">
    <source>
        <dbReference type="ARBA" id="ARBA00022989"/>
    </source>
</evidence>
<feature type="transmembrane region" description="Helical" evidence="7">
    <location>
        <begin position="493"/>
        <end position="513"/>
    </location>
</feature>
<evidence type="ECO:0000259" key="9">
    <source>
        <dbReference type="Pfam" id="PF12704"/>
    </source>
</evidence>
<proteinExistence type="predicted"/>
<feature type="transmembrane region" description="Helical" evidence="7">
    <location>
        <begin position="828"/>
        <end position="849"/>
    </location>
</feature>
<feature type="compositionally biased region" description="Basic and acidic residues" evidence="6">
    <location>
        <begin position="159"/>
        <end position="177"/>
    </location>
</feature>
<reference evidence="10 11" key="1">
    <citation type="journal article" date="2017" name="Int. J. Syst. Evol. Microbiol.">
        <title>Achromobacter aloeverae sp. nov., isolated from the root of Aloe vera (L.) Burm.f.</title>
        <authorList>
            <person name="Kuncharoen N."/>
            <person name="Muramatsu Y."/>
            <person name="Shibata C."/>
            <person name="Kamakura Y."/>
            <person name="Nakagawa Y."/>
            <person name="Tanasupawat S."/>
        </authorList>
    </citation>
    <scope>NUCLEOTIDE SEQUENCE [LARGE SCALE GENOMIC DNA]</scope>
    <source>
        <strain evidence="10 11">AVA-1</strain>
    </source>
</reference>
<evidence type="ECO:0000256" key="7">
    <source>
        <dbReference type="SAM" id="Phobius"/>
    </source>
</evidence>
<dbReference type="InterPro" id="IPR003838">
    <property type="entry name" value="ABC3_permease_C"/>
</dbReference>
<dbReference type="PANTHER" id="PTHR30287">
    <property type="entry name" value="MEMBRANE COMPONENT OF PREDICTED ABC SUPERFAMILY METABOLITE UPTAKE TRANSPORTER"/>
    <property type="match status" value="1"/>
</dbReference>
<gene>
    <name evidence="10" type="ORF">C7R54_04105</name>
</gene>
<evidence type="ECO:0000256" key="5">
    <source>
        <dbReference type="ARBA" id="ARBA00023136"/>
    </source>
</evidence>
<evidence type="ECO:0000259" key="8">
    <source>
        <dbReference type="Pfam" id="PF02687"/>
    </source>
</evidence>
<evidence type="ECO:0000313" key="11">
    <source>
        <dbReference type="Proteomes" id="UP000290849"/>
    </source>
</evidence>
<protein>
    <submittedName>
        <fullName evidence="10">ABC transporter permease</fullName>
    </submittedName>
</protein>
<evidence type="ECO:0000256" key="6">
    <source>
        <dbReference type="SAM" id="MobiDB-lite"/>
    </source>
</evidence>
<feature type="transmembrane region" description="Helical" evidence="7">
    <location>
        <begin position="735"/>
        <end position="756"/>
    </location>
</feature>
<feature type="transmembrane region" description="Helical" evidence="7">
    <location>
        <begin position="423"/>
        <end position="441"/>
    </location>
</feature>
<dbReference type="RefSeq" id="WP_129148882.1">
    <property type="nucleotide sequence ID" value="NZ_JBHSDO010000006.1"/>
</dbReference>
<dbReference type="InterPro" id="IPR038766">
    <property type="entry name" value="Membrane_comp_ABC_pdt"/>
</dbReference>
<feature type="transmembrane region" description="Helical" evidence="7">
    <location>
        <begin position="276"/>
        <end position="299"/>
    </location>
</feature>
<dbReference type="Pfam" id="PF12704">
    <property type="entry name" value="MacB_PCD"/>
    <property type="match status" value="1"/>
</dbReference>
<keyword evidence="4 7" id="KW-1133">Transmembrane helix</keyword>
<accession>A0A4Q1HQ06</accession>
<evidence type="ECO:0000313" key="10">
    <source>
        <dbReference type="EMBL" id="RXN92927.1"/>
    </source>
</evidence>
<sequence>MRAFLSCMRALAGHWRRHPLQCASIACGLWLATALWSGVQALNAQARADYARASAVLLGPAQTQWLPRHGNFIDQDVYVRLRLAGWQVSPVLEGSLRFPGTPPVTLRVMGIEPFSLPPGTAVAGQVAKAFDMATFIGEPGQVWAGPDTVRRLGLAESWRGGEREGAKEGSGEDRMAGKDGQGAGPRPVTLDGKELPVLHVQPDLAPGVLVTDIGHAQALLREPGKVSRLLVAGASQAAGAGAEFAPPAPWSDQLVLARADDRDDLGRLTESFHLNLTALGMLAFIVGLFIVHASIGLALEQRRSLLRTLRACGVSLRALMAALAVELGAFALVGGVAGVASGYVLAGLLLGNMAASLRGLYGAEVAGHLSLPAWWWWAGMGMTLLGALAAGAGSLWRASRLPLLAIARPQAWRGAQASRQRRHVLQAALLAAFAIACALAGDSLATAFAMQAAILLASALLLPVLLDAMLAWGARHAGGPLASWFIADSRQQLPALSLALMALLLALGASVGVGGMTEGFRKTFVGWLDQRLSADIYLNPRDSAQGVEAVQWLRTRSDVRAALPQWRAATQVRGWPVELQGVVDDPETARQWPLLEQSADAWRQVAAGRGVMVSEQLARRLGLRLGDALDLGAGAAGASAPSSMFTVVARYADYGNPRGHVLMDADVLRRRDPAAVLRSVNVYAASAPGAGEHVVAMLRAALEQRYAGEGMQVAEQASIKLWSTQVFERTFAATGALNALTLGVAGIALFISLLTLSQGRLAQLAPLWALGVPRRRLAWLALGQVLTLSSMTVLCAMPLGVLLAWTLVAVVNVQAFGWRLPLYVFPSQLLTLGMLGLLTSLLAAAWPVWQLRRRQPAELIRQFADET</sequence>
<evidence type="ECO:0000256" key="1">
    <source>
        <dbReference type="ARBA" id="ARBA00004651"/>
    </source>
</evidence>
<feature type="transmembrane region" description="Helical" evidence="7">
    <location>
        <begin position="447"/>
        <end position="472"/>
    </location>
</feature>
<dbReference type="AlphaFoldDB" id="A0A4Q1HQ06"/>
<evidence type="ECO:0000256" key="3">
    <source>
        <dbReference type="ARBA" id="ARBA00022692"/>
    </source>
</evidence>
<keyword evidence="3 7" id="KW-0812">Transmembrane</keyword>
<feature type="region of interest" description="Disordered" evidence="6">
    <location>
        <begin position="156"/>
        <end position="188"/>
    </location>
</feature>
<comment type="caution">
    <text evidence="10">The sequence shown here is derived from an EMBL/GenBank/DDBJ whole genome shotgun (WGS) entry which is preliminary data.</text>
</comment>